<dbReference type="SUPFAM" id="SSF51197">
    <property type="entry name" value="Clavaminate synthase-like"/>
    <property type="match status" value="1"/>
</dbReference>
<accession>A0AB34K9S7</accession>
<organism evidence="3 4">
    <name type="scientific">Prymnesium parvum</name>
    <name type="common">Toxic golden alga</name>
    <dbReference type="NCBI Taxonomy" id="97485"/>
    <lineage>
        <taxon>Eukaryota</taxon>
        <taxon>Haptista</taxon>
        <taxon>Haptophyta</taxon>
        <taxon>Prymnesiophyceae</taxon>
        <taxon>Prymnesiales</taxon>
        <taxon>Prymnesiaceae</taxon>
        <taxon>Prymnesium</taxon>
    </lineage>
</organism>
<reference evidence="3 4" key="1">
    <citation type="journal article" date="2024" name="Science">
        <title>Giant polyketide synthase enzymes in the biosynthesis of giant marine polyether toxins.</title>
        <authorList>
            <person name="Fallon T.R."/>
            <person name="Shende V.V."/>
            <person name="Wierzbicki I.H."/>
            <person name="Pendleton A.L."/>
            <person name="Watervoot N.F."/>
            <person name="Auber R.P."/>
            <person name="Gonzalez D.J."/>
            <person name="Wisecaver J.H."/>
            <person name="Moore B.S."/>
        </authorList>
    </citation>
    <scope>NUCLEOTIDE SEQUENCE [LARGE SCALE GENOMIC DNA]</scope>
    <source>
        <strain evidence="3 4">12B1</strain>
    </source>
</reference>
<dbReference type="Proteomes" id="UP001515480">
    <property type="component" value="Unassembled WGS sequence"/>
</dbReference>
<dbReference type="PANTHER" id="PTHR12461">
    <property type="entry name" value="HYPOXIA-INDUCIBLE FACTOR 1 ALPHA INHIBITOR-RELATED"/>
    <property type="match status" value="1"/>
</dbReference>
<evidence type="ECO:0000256" key="1">
    <source>
        <dbReference type="SAM" id="MobiDB-lite"/>
    </source>
</evidence>
<sequence>MERSSWRPARRPTARGAGTPVHVRTLASHERWWYARCPVPTRAAPAHDAASVGEVGGGSVVCAAAFSPFTASAPPERWLRLSQRASWVCTPAGGALEPITPSAAHERLAHARLRSDGSHSTGAQLLLAALRSCDTARHGGCATCADCARRQRLLSEWMERTPHGWAPPQAARRADGFWSRPAAEIASLWAERRAARPEKLASAPDGRCGEERGGRCEEERGGRCEEERGGRCEEERGGRCEEERGGRCEEERDGRCEEERGGERHGPRWAARLPAVKCGSHSLDAAACRLLSSGVSCVLEGARLWPAALERWADEAYLKEQLSAASCAVLCAPLNLKLFSYWLPNRKLKEPRRRGHDGDSFVRYVFEEPKVKQMNLSIEDFFALDRRRDATECFYLQHQIVAPGVGEEMVPSRKLGARMRADITDGIDRSLLDQLQSAGRMGPWMSTVLFVGGDAAASARTLLHYDQVDNLYLQVSGRKTFIIFDPTQTPLLYPFPVHHPHDRSAQVDLSSNNQADFPKFERARGSTVTLNPGDVLFLPAYWWHEVVTEPAPPGVMTVSVNFWFSIMPALRRPLLPLPFNLQVELCRQLEFFVADCLDGPTLVPIFFLALKRQVECALSGGCDALSAEVAEGGDFVWSVLLSCRPKVVDTACWVGLFEYVVWKLLLWLGAQNSPEFIRELCNPDRFERLQLADV</sequence>
<evidence type="ECO:0000313" key="3">
    <source>
        <dbReference type="EMBL" id="KAL1530629.1"/>
    </source>
</evidence>
<evidence type="ECO:0000313" key="4">
    <source>
        <dbReference type="Proteomes" id="UP001515480"/>
    </source>
</evidence>
<dbReference type="InterPro" id="IPR014710">
    <property type="entry name" value="RmlC-like_jellyroll"/>
</dbReference>
<feature type="region of interest" description="Disordered" evidence="1">
    <location>
        <begin position="1"/>
        <end position="21"/>
    </location>
</feature>
<feature type="region of interest" description="Disordered" evidence="1">
    <location>
        <begin position="196"/>
        <end position="216"/>
    </location>
</feature>
<evidence type="ECO:0000259" key="2">
    <source>
        <dbReference type="PROSITE" id="PS51184"/>
    </source>
</evidence>
<dbReference type="PROSITE" id="PS51184">
    <property type="entry name" value="JMJC"/>
    <property type="match status" value="1"/>
</dbReference>
<dbReference type="AlphaFoldDB" id="A0AB34K9S7"/>
<proteinExistence type="predicted"/>
<protein>
    <recommendedName>
        <fullName evidence="2">JmjC domain-containing protein</fullName>
    </recommendedName>
</protein>
<feature type="domain" description="JmjC" evidence="2">
    <location>
        <begin position="410"/>
        <end position="581"/>
    </location>
</feature>
<dbReference type="PANTHER" id="PTHR12461:SF105">
    <property type="entry name" value="HYPOXIA-INDUCIBLE FACTOR 1-ALPHA INHIBITOR"/>
    <property type="match status" value="1"/>
</dbReference>
<dbReference type="InterPro" id="IPR003347">
    <property type="entry name" value="JmjC_dom"/>
</dbReference>
<dbReference type="Pfam" id="PF13621">
    <property type="entry name" value="Cupin_8"/>
    <property type="match status" value="1"/>
</dbReference>
<dbReference type="InterPro" id="IPR041667">
    <property type="entry name" value="Cupin_8"/>
</dbReference>
<dbReference type="EMBL" id="JBGBPQ010000001">
    <property type="protein sequence ID" value="KAL1530629.1"/>
    <property type="molecule type" value="Genomic_DNA"/>
</dbReference>
<gene>
    <name evidence="3" type="ORF">AB1Y20_001529</name>
</gene>
<dbReference type="Gene3D" id="2.60.120.10">
    <property type="entry name" value="Jelly Rolls"/>
    <property type="match status" value="1"/>
</dbReference>
<comment type="caution">
    <text evidence="3">The sequence shown here is derived from an EMBL/GenBank/DDBJ whole genome shotgun (WGS) entry which is preliminary data.</text>
</comment>
<name>A0AB34K9S7_PRYPA</name>
<keyword evidence="4" id="KW-1185">Reference proteome</keyword>
<dbReference type="SMART" id="SM00558">
    <property type="entry name" value="JmjC"/>
    <property type="match status" value="1"/>
</dbReference>
<feature type="compositionally biased region" description="Basic and acidic residues" evidence="1">
    <location>
        <begin position="207"/>
        <end position="216"/>
    </location>
</feature>